<keyword evidence="9" id="KW-0443">Lipid metabolism</keyword>
<dbReference type="Gene3D" id="1.20.245.10">
    <property type="entry name" value="Lipoxygenase-1, Domain 5"/>
    <property type="match status" value="1"/>
</dbReference>
<evidence type="ECO:0000256" key="6">
    <source>
        <dbReference type="ARBA" id="ARBA00022964"/>
    </source>
</evidence>
<evidence type="ECO:0000256" key="5">
    <source>
        <dbReference type="ARBA" id="ARBA00022723"/>
    </source>
</evidence>
<dbReference type="GO" id="GO:0005506">
    <property type="term" value="F:iron ion binding"/>
    <property type="evidence" value="ECO:0007669"/>
    <property type="project" value="InterPro"/>
</dbReference>
<feature type="binding site" evidence="10">
    <location>
        <position position="667"/>
    </location>
    <ligand>
        <name>Fe cation</name>
        <dbReference type="ChEBI" id="CHEBI:24875"/>
        <note>catalytic</note>
    </ligand>
</feature>
<evidence type="ECO:0000256" key="8">
    <source>
        <dbReference type="ARBA" id="ARBA00023004"/>
    </source>
</evidence>
<keyword evidence="11" id="KW-0106">Calcium</keyword>
<comment type="pathway">
    <text evidence="2">Lipid metabolism.</text>
</comment>
<proteinExistence type="inferred from homology"/>
<sequence>MKMMDYIISVVTSRKLDAGTYSRVFVSLIGTEGTSEESEVGRENDYLSPGSKCSTQISCHHSLGKILLVSLRKEQVVSFPDLNWHCQDIWVEAPNGQKYYFPCNKWLCKDSNTITLREGWARKVTEDDIKQLQDHRIRELEEKRKMYKWCIHVEHVSHCVDVPTVEQLSPNIKYTRLGPGLNLHYLRGFTECTESWRSMEQLSKFFALNKYLCSPVAEYVKIHWQEDAFFGYQFLNGCNPYIVSQSRTLPRKFPVTEEMVKTLLPAGTTLKTELEKGNIFLADYEVLQGVPANFVNGRQQFLATPLCLLHRTEEGQLLPIAIQLNQTPGPQNPIFLPSDSKPDWLLAKIWVRNSDFFCHQILSHYLKTHMLGEMYCIATLRQLSEVHPLHKLIICHVWTTLQINIQARNSLLAKGGVFDKSVGCGLEGVGVLLQRGMSQLHYDDLCLPDDLRQRGLDQLPSCYFAEDGLKVWGAIHRFVEKLLQFFYPSDLAVRNDIELQRWIKEIFTEGFLGQESKGFPQSFKTTAEVVKFVTMVIFTCSAQHAAVNFSQLDYNIWMPNCPATMGKPLPKVKGALQMEDILSYLPDVNATCSVLLTLSLLSSPSKDFIPLGGYHEGTFSEETAQKLILEFQAELAHIVSEIKQRTTKLELPYDYLRPDLIENSVSI</sequence>
<dbReference type="GeneID" id="114648907"/>
<dbReference type="Ensembl" id="ENSECRT00000011854.1">
    <property type="protein sequence ID" value="ENSECRP00000011662.1"/>
    <property type="gene ID" value="ENSECRG00000007764.1"/>
</dbReference>
<protein>
    <submittedName>
        <fullName evidence="16">Arachidonate 15-lipoxygenase B-like</fullName>
    </submittedName>
</protein>
<dbReference type="InterPro" id="IPR013819">
    <property type="entry name" value="LipOase_C"/>
</dbReference>
<reference evidence="16" key="3">
    <citation type="submission" date="2025-09" db="UniProtKB">
        <authorList>
            <consortium name="Ensembl"/>
        </authorList>
    </citation>
    <scope>IDENTIFICATION</scope>
</reference>
<evidence type="ECO:0000313" key="16">
    <source>
        <dbReference type="Ensembl" id="ENSECRP00000011662.1"/>
    </source>
</evidence>
<keyword evidence="17" id="KW-1185">Reference proteome</keyword>
<dbReference type="PROSITE" id="PS51393">
    <property type="entry name" value="LIPOXYGENASE_3"/>
    <property type="match status" value="1"/>
</dbReference>
<dbReference type="FunFam" id="1.20.245.10:FF:000001">
    <property type="entry name" value="Arachidonate 5-lipoxygenase a"/>
    <property type="match status" value="1"/>
</dbReference>
<dbReference type="Pfam" id="PF00305">
    <property type="entry name" value="Lipoxygenase"/>
    <property type="match status" value="1"/>
</dbReference>
<feature type="domain" description="Lipoxygenase" evidence="15">
    <location>
        <begin position="122"/>
        <end position="667"/>
    </location>
</feature>
<dbReference type="SMART" id="SM00308">
    <property type="entry name" value="LH2"/>
    <property type="match status" value="1"/>
</dbReference>
<dbReference type="InterPro" id="IPR036226">
    <property type="entry name" value="LipOase_C_sf"/>
</dbReference>
<accession>A0A8C4S646</accession>
<evidence type="ECO:0000313" key="17">
    <source>
        <dbReference type="Proteomes" id="UP000694620"/>
    </source>
</evidence>
<keyword evidence="5 10" id="KW-0479">Metal-binding</keyword>
<dbReference type="GO" id="GO:0005737">
    <property type="term" value="C:cytoplasm"/>
    <property type="evidence" value="ECO:0007669"/>
    <property type="project" value="UniProtKB-SubCell"/>
</dbReference>
<feature type="binding site" evidence="10">
    <location>
        <position position="364"/>
    </location>
    <ligand>
        <name>Fe cation</name>
        <dbReference type="ChEBI" id="CHEBI:24875"/>
        <note>catalytic</note>
    </ligand>
</feature>
<keyword evidence="7" id="KW-0560">Oxidoreductase</keyword>
<evidence type="ECO:0000256" key="12">
    <source>
        <dbReference type="PIRSR" id="PIRSR601885-3"/>
    </source>
</evidence>
<evidence type="ECO:0000256" key="11">
    <source>
        <dbReference type="PIRSR" id="PIRSR601885-2"/>
    </source>
</evidence>
<evidence type="ECO:0000256" key="13">
    <source>
        <dbReference type="PROSITE-ProRule" id="PRU00152"/>
    </source>
</evidence>
<dbReference type="AlphaFoldDB" id="A0A8C4S646"/>
<dbReference type="Gene3D" id="3.10.450.60">
    <property type="match status" value="1"/>
</dbReference>
<keyword evidence="8 10" id="KW-0408">Iron</keyword>
<comment type="cofactor">
    <cofactor evidence="10">
        <name>Fe cation</name>
        <dbReference type="ChEBI" id="CHEBI:24875"/>
    </cofactor>
    <text evidence="10">Binds 1 Fe cation per subunit.</text>
</comment>
<dbReference type="RefSeq" id="XP_028654066.1">
    <property type="nucleotide sequence ID" value="XM_028798233.2"/>
</dbReference>
<evidence type="ECO:0000256" key="10">
    <source>
        <dbReference type="PIRSR" id="PIRSR601885-1"/>
    </source>
</evidence>
<name>A0A8C4S646_ERPCA</name>
<dbReference type="Proteomes" id="UP000694620">
    <property type="component" value="Chromosome 3"/>
</dbReference>
<comment type="similarity">
    <text evidence="3">Belongs to the lipoxygenase family.</text>
</comment>
<keyword evidence="6" id="KW-0223">Dioxygenase</keyword>
<dbReference type="SUPFAM" id="SSF49723">
    <property type="entry name" value="Lipase/lipooxygenase domain (PLAT/LH2 domain)"/>
    <property type="match status" value="1"/>
</dbReference>
<dbReference type="SUPFAM" id="SSF48484">
    <property type="entry name" value="Lipoxigenase"/>
    <property type="match status" value="1"/>
</dbReference>
<dbReference type="InterPro" id="IPR036392">
    <property type="entry name" value="PLAT/LH2_dom_sf"/>
</dbReference>
<evidence type="ECO:0000259" key="15">
    <source>
        <dbReference type="PROSITE" id="PS51393"/>
    </source>
</evidence>
<dbReference type="GO" id="GO:0034440">
    <property type="term" value="P:lipid oxidation"/>
    <property type="evidence" value="ECO:0007669"/>
    <property type="project" value="InterPro"/>
</dbReference>
<dbReference type="GO" id="GO:0016702">
    <property type="term" value="F:oxidoreductase activity, acting on single donors with incorporation of molecular oxygen, incorporation of two atoms of oxygen"/>
    <property type="evidence" value="ECO:0007669"/>
    <property type="project" value="InterPro"/>
</dbReference>
<reference evidence="16" key="1">
    <citation type="submission" date="2021-06" db="EMBL/GenBank/DDBJ databases">
        <authorList>
            <consortium name="Wellcome Sanger Institute Data Sharing"/>
        </authorList>
    </citation>
    <scope>NUCLEOTIDE SEQUENCE [LARGE SCALE GENOMIC DNA]</scope>
</reference>
<dbReference type="PRINTS" id="PR00087">
    <property type="entry name" value="LIPOXYGENASE"/>
</dbReference>
<gene>
    <name evidence="16" type="primary">zgc:152891</name>
</gene>
<evidence type="ECO:0000256" key="2">
    <source>
        <dbReference type="ARBA" id="ARBA00005189"/>
    </source>
</evidence>
<reference evidence="16" key="2">
    <citation type="submission" date="2025-08" db="UniProtKB">
        <authorList>
            <consortium name="Ensembl"/>
        </authorList>
    </citation>
    <scope>IDENTIFICATION</scope>
</reference>
<comment type="subcellular location">
    <subcellularLocation>
        <location evidence="1">Cytoplasm</location>
    </subcellularLocation>
</comment>
<organism evidence="16 17">
    <name type="scientific">Erpetoichthys calabaricus</name>
    <name type="common">Rope fish</name>
    <name type="synonym">Calamoichthys calabaricus</name>
    <dbReference type="NCBI Taxonomy" id="27687"/>
    <lineage>
        <taxon>Eukaryota</taxon>
        <taxon>Metazoa</taxon>
        <taxon>Chordata</taxon>
        <taxon>Craniata</taxon>
        <taxon>Vertebrata</taxon>
        <taxon>Euteleostomi</taxon>
        <taxon>Actinopterygii</taxon>
        <taxon>Polypteriformes</taxon>
        <taxon>Polypteridae</taxon>
        <taxon>Erpetoichthys</taxon>
    </lineage>
</organism>
<feature type="domain" description="PLAT" evidence="14">
    <location>
        <begin position="4"/>
        <end position="121"/>
    </location>
</feature>
<comment type="caution">
    <text evidence="13">Lacks conserved residue(s) required for the propagation of feature annotation.</text>
</comment>
<dbReference type="PROSITE" id="PS50095">
    <property type="entry name" value="PLAT"/>
    <property type="match status" value="1"/>
</dbReference>
<evidence type="ECO:0000256" key="7">
    <source>
        <dbReference type="ARBA" id="ARBA00023002"/>
    </source>
</evidence>
<dbReference type="InterPro" id="IPR001885">
    <property type="entry name" value="LipOase_mml"/>
</dbReference>
<evidence type="ECO:0000256" key="9">
    <source>
        <dbReference type="ARBA" id="ARBA00023098"/>
    </source>
</evidence>
<dbReference type="PANTHER" id="PTHR11771">
    <property type="entry name" value="LIPOXYGENASE"/>
    <property type="match status" value="1"/>
</dbReference>
<dbReference type="OrthoDB" id="407298at2759"/>
<dbReference type="GeneTree" id="ENSGT00940000161510"/>
<keyword evidence="4" id="KW-0963">Cytoplasm</keyword>
<feature type="binding site" evidence="10">
    <location>
        <position position="369"/>
    </location>
    <ligand>
        <name>Fe cation</name>
        <dbReference type="ChEBI" id="CHEBI:24875"/>
        <note>catalytic</note>
    </ligand>
</feature>
<feature type="site" description="Essential for stabilizing binding to COTL1" evidence="12">
    <location>
        <position position="106"/>
    </location>
</feature>
<dbReference type="Pfam" id="PF01477">
    <property type="entry name" value="PLAT"/>
    <property type="match status" value="1"/>
</dbReference>
<evidence type="ECO:0000256" key="3">
    <source>
        <dbReference type="ARBA" id="ARBA00009419"/>
    </source>
</evidence>
<dbReference type="PRINTS" id="PR00467">
    <property type="entry name" value="MAMLPOXGNASE"/>
</dbReference>
<feature type="binding site" evidence="10">
    <location>
        <position position="544"/>
    </location>
    <ligand>
        <name>Fe cation</name>
        <dbReference type="ChEBI" id="CHEBI:24875"/>
        <note>catalytic</note>
    </ligand>
</feature>
<evidence type="ECO:0000256" key="4">
    <source>
        <dbReference type="ARBA" id="ARBA00022490"/>
    </source>
</evidence>
<dbReference type="Gene3D" id="2.60.60.20">
    <property type="entry name" value="PLAT/LH2 domain"/>
    <property type="match status" value="1"/>
</dbReference>
<evidence type="ECO:0000259" key="14">
    <source>
        <dbReference type="PROSITE" id="PS50095"/>
    </source>
</evidence>
<dbReference type="InterPro" id="IPR001024">
    <property type="entry name" value="PLAT/LH2_dom"/>
</dbReference>
<evidence type="ECO:0000256" key="1">
    <source>
        <dbReference type="ARBA" id="ARBA00004496"/>
    </source>
</evidence>
<feature type="binding site" evidence="11">
    <location>
        <position position="19"/>
    </location>
    <ligand>
        <name>Ca(2+)</name>
        <dbReference type="ChEBI" id="CHEBI:29108"/>
        <label>1</label>
    </ligand>
</feature>
<dbReference type="InterPro" id="IPR000907">
    <property type="entry name" value="LipOase"/>
</dbReference>